<evidence type="ECO:0000256" key="3">
    <source>
        <dbReference type="ARBA" id="ARBA00016113"/>
    </source>
</evidence>
<comment type="similarity">
    <text evidence="2">Belongs to the CRISPR-associated Csm5 family.</text>
</comment>
<dbReference type="GeneID" id="33321110"/>
<dbReference type="InterPro" id="IPR010173">
    <property type="entry name" value="CRISPR-assoc_Csm5"/>
</dbReference>
<gene>
    <name evidence="8" type="ORF">A3L04_01020</name>
    <name evidence="9" type="ORF">CHITON_0196</name>
</gene>
<evidence type="ECO:0000259" key="7">
    <source>
        <dbReference type="Pfam" id="PF03787"/>
    </source>
</evidence>
<sequence length="384" mass="43729">MNVLTPLHIGNGNELTPIDFYPRDNEILVLDVERLVHDLQRLGADIGEILDMIRNPTEDLYVWKKFFAEYRINPEQYAKYKLKVRGRIGKMSSRIREFIKENGKPYIPGSSIKGAIRTAVMYEIIKECGNTLTVIEALKEGAKVAGKDPIAVQGLIRGIGHPANSDILDYYIHYIDMEIKRASQRRKGVNLRTIDDLLEAIVFGFDIGRGGVRHEPKRDPLRALIVRDSSKVQLKNLAVYEVRIIGADVDIPVWVEALEPNTTFNVEVKFDKDLAERNSSYFNGLLWHCKGEELEDFIWKAVEDFYGELARIDGIRGSNLLRIGWGKGWVSNTIGLLLKRKGQKWERVRKKLGLGKKPKGKSISSVFPKTRRIADGMPMGWVEL</sequence>
<keyword evidence="5" id="KW-0051">Antiviral defense</keyword>
<name>A0A160VQ83_9EURY</name>
<reference evidence="9" key="1">
    <citation type="submission" date="2016-01" db="EMBL/GenBank/DDBJ databases">
        <authorList>
            <person name="Oliw E.H."/>
        </authorList>
    </citation>
    <scope>NUCLEOTIDE SEQUENCE</scope>
    <source>
        <strain evidence="9">1</strain>
    </source>
</reference>
<dbReference type="PANTHER" id="PTHR38007:SF1">
    <property type="entry name" value="CRISPR SYSTEM CMS PROTEIN CSM5"/>
    <property type="match status" value="1"/>
</dbReference>
<protein>
    <recommendedName>
        <fullName evidence="3">CRISPR system Cms protein Csm5</fullName>
    </recommendedName>
    <alternativeName>
        <fullName evidence="6">CRISPR type III A-associated protein Csm5</fullName>
    </alternativeName>
</protein>
<keyword evidence="4" id="KW-0694">RNA-binding</keyword>
<dbReference type="Proteomes" id="UP000250189">
    <property type="component" value="Chromosome"/>
</dbReference>
<evidence type="ECO:0000256" key="5">
    <source>
        <dbReference type="ARBA" id="ARBA00023118"/>
    </source>
</evidence>
<dbReference type="RefSeq" id="WP_068575905.1">
    <property type="nucleotide sequence ID" value="NZ_CP015193.1"/>
</dbReference>
<dbReference type="EMBL" id="CP015193">
    <property type="protein sequence ID" value="ASJ15750.1"/>
    <property type="molecule type" value="Genomic_DNA"/>
</dbReference>
<dbReference type="Proteomes" id="UP000093069">
    <property type="component" value="Chromosome I"/>
</dbReference>
<evidence type="ECO:0000256" key="6">
    <source>
        <dbReference type="ARBA" id="ARBA00031720"/>
    </source>
</evidence>
<evidence type="ECO:0000256" key="2">
    <source>
        <dbReference type="ARBA" id="ARBA00006680"/>
    </source>
</evidence>
<evidence type="ECO:0000256" key="4">
    <source>
        <dbReference type="ARBA" id="ARBA00022884"/>
    </source>
</evidence>
<evidence type="ECO:0000256" key="1">
    <source>
        <dbReference type="ARBA" id="ARBA00003088"/>
    </source>
</evidence>
<evidence type="ECO:0000313" key="9">
    <source>
        <dbReference type="EMBL" id="CUX76975.1"/>
    </source>
</evidence>
<comment type="function">
    <text evidence="1">This subunit might be involved in maturation of a crRNA intermediate to its mature form.</text>
</comment>
<dbReference type="GO" id="GO:0003723">
    <property type="term" value="F:RNA binding"/>
    <property type="evidence" value="ECO:0007669"/>
    <property type="project" value="UniProtKB-KW"/>
</dbReference>
<dbReference type="NCBIfam" id="TIGR01899">
    <property type="entry name" value="cas_TM1807_csm5"/>
    <property type="match status" value="1"/>
</dbReference>
<dbReference type="OrthoDB" id="86248at2157"/>
<dbReference type="PANTHER" id="PTHR38007">
    <property type="entry name" value="CRISPR SYSTEM CMS PROTEIN CSM5"/>
    <property type="match status" value="1"/>
</dbReference>
<reference evidence="10" key="2">
    <citation type="submission" date="2016-01" db="EMBL/GenBank/DDBJ databases">
        <authorList>
            <person name="Vorgias C.E."/>
        </authorList>
    </citation>
    <scope>NUCLEOTIDE SEQUENCE [LARGE SCALE GENOMIC DNA]</scope>
</reference>
<dbReference type="InterPro" id="IPR005537">
    <property type="entry name" value="RAMP_III_fam"/>
</dbReference>
<evidence type="ECO:0000313" key="8">
    <source>
        <dbReference type="EMBL" id="ASJ15750.1"/>
    </source>
</evidence>
<dbReference type="EMBL" id="LN999010">
    <property type="protein sequence ID" value="CUX76975.1"/>
    <property type="molecule type" value="Genomic_DNA"/>
</dbReference>
<evidence type="ECO:0000313" key="11">
    <source>
        <dbReference type="Proteomes" id="UP000250189"/>
    </source>
</evidence>
<proteinExistence type="inferred from homology"/>
<accession>A0A160VQ83</accession>
<organism evidence="9 10">
    <name type="scientific">Thermococcus chitonophagus</name>
    <dbReference type="NCBI Taxonomy" id="54262"/>
    <lineage>
        <taxon>Archaea</taxon>
        <taxon>Methanobacteriati</taxon>
        <taxon>Methanobacteriota</taxon>
        <taxon>Thermococci</taxon>
        <taxon>Thermococcales</taxon>
        <taxon>Thermococcaceae</taxon>
        <taxon>Thermococcus</taxon>
    </lineage>
</organism>
<dbReference type="AlphaFoldDB" id="A0A160VQ83"/>
<keyword evidence="11" id="KW-1185">Reference proteome</keyword>
<dbReference type="STRING" id="54262.CHITON_0196"/>
<dbReference type="GO" id="GO:0051607">
    <property type="term" value="P:defense response to virus"/>
    <property type="evidence" value="ECO:0007669"/>
    <property type="project" value="UniProtKB-KW"/>
</dbReference>
<evidence type="ECO:0000313" key="10">
    <source>
        <dbReference type="Proteomes" id="UP000093069"/>
    </source>
</evidence>
<feature type="domain" description="CRISPR type III-associated protein" evidence="7">
    <location>
        <begin position="3"/>
        <end position="331"/>
    </location>
</feature>
<reference evidence="8 11" key="3">
    <citation type="submission" date="2016-04" db="EMBL/GenBank/DDBJ databases">
        <title>Complete genome sequence of Thermococcus chitonophagus type strain GC74.</title>
        <authorList>
            <person name="Oger P.M."/>
        </authorList>
    </citation>
    <scope>NUCLEOTIDE SEQUENCE [LARGE SCALE GENOMIC DNA]</scope>
    <source>
        <strain evidence="8 11">GC74</strain>
    </source>
</reference>
<dbReference type="Pfam" id="PF03787">
    <property type="entry name" value="RAMPs"/>
    <property type="match status" value="1"/>
</dbReference>
<dbReference type="KEGG" id="tch:CHITON_0196"/>